<dbReference type="Proteomes" id="UP000449249">
    <property type="component" value="Unassembled WGS sequence"/>
</dbReference>
<dbReference type="EMBL" id="WWSC01000011">
    <property type="protein sequence ID" value="MZK42025.1"/>
    <property type="molecule type" value="Genomic_DNA"/>
</dbReference>
<proteinExistence type="predicted"/>
<sequence length="81" mass="8942">MNYTKRKAKNQVFFYITSGSGFMTPLISVLIIPGAVSTAVNMVAAMVKHICNGIEKPGYSDSIYHSYDCDQGSVYKKRAID</sequence>
<dbReference type="RefSeq" id="WP_130096701.1">
    <property type="nucleotide sequence ID" value="NZ_JAAIOC010000026.1"/>
</dbReference>
<evidence type="ECO:0000313" key="5">
    <source>
        <dbReference type="Proteomes" id="UP000472916"/>
    </source>
</evidence>
<dbReference type="Proteomes" id="UP000472916">
    <property type="component" value="Unassembled WGS sequence"/>
</dbReference>
<dbReference type="EMBL" id="WWSH01000002">
    <property type="protein sequence ID" value="MZK09520.1"/>
    <property type="molecule type" value="Genomic_DNA"/>
</dbReference>
<evidence type="ECO:0000313" key="3">
    <source>
        <dbReference type="EMBL" id="MZK42025.1"/>
    </source>
</evidence>
<name>A0A6N9JU34_9FIRM</name>
<keyword evidence="1" id="KW-0812">Transmembrane</keyword>
<reference evidence="4 5" key="1">
    <citation type="journal article" date="2019" name="Nat. Med.">
        <title>A library of human gut bacterial isolates paired with longitudinal multiomics data enables mechanistic microbiome research.</title>
        <authorList>
            <person name="Poyet M."/>
            <person name="Groussin M."/>
            <person name="Gibbons S.M."/>
            <person name="Avila-Pacheco J."/>
            <person name="Jiang X."/>
            <person name="Kearney S.M."/>
            <person name="Perrotta A.R."/>
            <person name="Berdy B."/>
            <person name="Zhao S."/>
            <person name="Lieberman T.D."/>
            <person name="Swanson P.K."/>
            <person name="Smith M."/>
            <person name="Roesemann S."/>
            <person name="Alexander J.E."/>
            <person name="Rich S.A."/>
            <person name="Livny J."/>
            <person name="Vlamakis H."/>
            <person name="Clish C."/>
            <person name="Bullock K."/>
            <person name="Deik A."/>
            <person name="Scott J."/>
            <person name="Pierce K.A."/>
            <person name="Xavier R.J."/>
            <person name="Alm E.J."/>
        </authorList>
    </citation>
    <scope>NUCLEOTIDE SEQUENCE [LARGE SCALE GENOMIC DNA]</scope>
    <source>
        <strain evidence="2 4">BIOML-A1</strain>
        <strain evidence="3 5">BIOML-A6</strain>
    </source>
</reference>
<evidence type="ECO:0000256" key="1">
    <source>
        <dbReference type="SAM" id="Phobius"/>
    </source>
</evidence>
<organism evidence="2 4">
    <name type="scientific">Dorea longicatena</name>
    <dbReference type="NCBI Taxonomy" id="88431"/>
    <lineage>
        <taxon>Bacteria</taxon>
        <taxon>Bacillati</taxon>
        <taxon>Bacillota</taxon>
        <taxon>Clostridia</taxon>
        <taxon>Lachnospirales</taxon>
        <taxon>Lachnospiraceae</taxon>
        <taxon>Dorea</taxon>
    </lineage>
</organism>
<evidence type="ECO:0000313" key="4">
    <source>
        <dbReference type="Proteomes" id="UP000449249"/>
    </source>
</evidence>
<keyword evidence="1" id="KW-0472">Membrane</keyword>
<protein>
    <submittedName>
        <fullName evidence="2">Uncharacterized protein</fullName>
    </submittedName>
</protein>
<dbReference type="AlphaFoldDB" id="A0A6N9JU34"/>
<keyword evidence="1" id="KW-1133">Transmembrane helix</keyword>
<accession>A0A6N9JU34</accession>
<comment type="caution">
    <text evidence="2">The sequence shown here is derived from an EMBL/GenBank/DDBJ whole genome shotgun (WGS) entry which is preliminary data.</text>
</comment>
<gene>
    <name evidence="3" type="ORF">GT528_09995</name>
    <name evidence="2" type="ORF">GT576_04010</name>
</gene>
<evidence type="ECO:0000313" key="2">
    <source>
        <dbReference type="EMBL" id="MZK09520.1"/>
    </source>
</evidence>
<feature type="transmembrane region" description="Helical" evidence="1">
    <location>
        <begin position="12"/>
        <end position="36"/>
    </location>
</feature>